<feature type="region of interest" description="Disordered" evidence="1">
    <location>
        <begin position="527"/>
        <end position="566"/>
    </location>
</feature>
<proteinExistence type="predicted"/>
<dbReference type="RefSeq" id="WP_259258201.1">
    <property type="nucleotide sequence ID" value="NZ_JANTZM010000007.1"/>
</dbReference>
<evidence type="ECO:0000313" key="3">
    <source>
        <dbReference type="Proteomes" id="UP001155110"/>
    </source>
</evidence>
<evidence type="ECO:0000313" key="2">
    <source>
        <dbReference type="EMBL" id="MCS4157683.1"/>
    </source>
</evidence>
<reference evidence="2" key="1">
    <citation type="submission" date="2022-08" db="EMBL/GenBank/DDBJ databases">
        <title>Genomic Encyclopedia of Type Strains, Phase V (KMG-V): Genome sequencing to study the core and pangenomes of soil and plant-associated prokaryotes.</title>
        <authorList>
            <person name="Whitman W."/>
        </authorList>
    </citation>
    <scope>NUCLEOTIDE SEQUENCE</scope>
    <source>
        <strain evidence="2">SP3002</strain>
    </source>
</reference>
<sequence>MAIDKLVQYDSRPDATGEALVHPASGSLDKTASEVHPDVRSYLDQAASPGDGTMRLLITALSSFDRIGPNKNGDGFYREDLLGNVDYGTPPEGEGSLEVPMYKSFEHFARPYKHHINRDDSPAYGTVEKSFFNPKMDRVELVAHLNADKAPMIAQKIRNYEPVSTSMGFRAAYDTCSVCGNKASSRAEYCDHLRKNMLEVKPNGHIVHARNPKGKFFDISFVEDRADPTSRAVATSRLPVGDGTEINNPATGDLEDGGASARGGSKEAFAKAASTGQNEVRLSADAAEEAGLGGEKPLRWRKSASEAPASEAPDNEEGKTSYIKKRVQADVEELPEETEERIKEAVQALRENETLIPAETLESVAGYPMESVASTAAAAGISLRPVELQHVALTKAGAPELARRLRKTGSVLSPENKKEGGLEVGPPHVNGRLYEKIASDEGLMDKRSYHPLHLSRRLEKSGALGPNPYVRNRQEITPGRAAAMASPEERRRIRMNRNRRAREEVEQASVLEAIANVLAEGQWTEGRVPRRQRQTIRRDVRRRRPRRQLAARRARRSNRRRPRDAGMMTLPVTQFIRGTGGNTQVYGPAESAMQKESALRKQASRRMRRIGESMAGLQKVASQQVDWVLEEPTRHDAPDVNAALIQSALRHT</sequence>
<gene>
    <name evidence="2" type="ORF">GGP99_001647</name>
</gene>
<name>A0AAW5P723_9BACT</name>
<evidence type="ECO:0000256" key="1">
    <source>
        <dbReference type="SAM" id="MobiDB-lite"/>
    </source>
</evidence>
<accession>A0AAW5P723</accession>
<dbReference type="EMBL" id="JANTZM010000007">
    <property type="protein sequence ID" value="MCS4157683.1"/>
    <property type="molecule type" value="Genomic_DNA"/>
</dbReference>
<dbReference type="AlphaFoldDB" id="A0AAW5P723"/>
<feature type="compositionally biased region" description="Basic residues" evidence="1">
    <location>
        <begin position="529"/>
        <end position="562"/>
    </location>
</feature>
<protein>
    <submittedName>
        <fullName evidence="2">Uncharacterized protein</fullName>
    </submittedName>
</protein>
<feature type="region of interest" description="Disordered" evidence="1">
    <location>
        <begin position="228"/>
        <end position="321"/>
    </location>
</feature>
<comment type="caution">
    <text evidence="2">The sequence shown here is derived from an EMBL/GenBank/DDBJ whole genome shotgun (WGS) entry which is preliminary data.</text>
</comment>
<organism evidence="2 3">
    <name type="scientific">Salinibacter ruber</name>
    <dbReference type="NCBI Taxonomy" id="146919"/>
    <lineage>
        <taxon>Bacteria</taxon>
        <taxon>Pseudomonadati</taxon>
        <taxon>Rhodothermota</taxon>
        <taxon>Rhodothermia</taxon>
        <taxon>Rhodothermales</taxon>
        <taxon>Salinibacteraceae</taxon>
        <taxon>Salinibacter</taxon>
    </lineage>
</organism>
<dbReference type="Proteomes" id="UP001155110">
    <property type="component" value="Unassembled WGS sequence"/>
</dbReference>